<dbReference type="InterPro" id="IPR036390">
    <property type="entry name" value="WH_DNA-bd_sf"/>
</dbReference>
<organism evidence="4 5">
    <name type="scientific">Natrarchaeobius halalkaliphilus</name>
    <dbReference type="NCBI Taxonomy" id="1679091"/>
    <lineage>
        <taxon>Archaea</taxon>
        <taxon>Methanobacteriati</taxon>
        <taxon>Methanobacteriota</taxon>
        <taxon>Stenosarchaea group</taxon>
        <taxon>Halobacteria</taxon>
        <taxon>Halobacteriales</taxon>
        <taxon>Natrialbaceae</taxon>
        <taxon>Natrarchaeobius</taxon>
    </lineage>
</organism>
<dbReference type="SUPFAM" id="SSF55781">
    <property type="entry name" value="GAF domain-like"/>
    <property type="match status" value="1"/>
</dbReference>
<keyword evidence="2" id="KW-0804">Transcription</keyword>
<keyword evidence="1" id="KW-0805">Transcription regulation</keyword>
<dbReference type="PANTHER" id="PTHR30136:SF35">
    <property type="entry name" value="HTH-TYPE TRANSCRIPTIONAL REGULATOR RV1719"/>
    <property type="match status" value="1"/>
</dbReference>
<protein>
    <submittedName>
        <fullName evidence="4">ArsR family transcriptional regulator</fullName>
    </submittedName>
</protein>
<dbReference type="Proteomes" id="UP000273828">
    <property type="component" value="Unassembled WGS sequence"/>
</dbReference>
<dbReference type="InterPro" id="IPR011991">
    <property type="entry name" value="ArsR-like_HTH"/>
</dbReference>
<dbReference type="GO" id="GO:0045892">
    <property type="term" value="P:negative regulation of DNA-templated transcription"/>
    <property type="evidence" value="ECO:0007669"/>
    <property type="project" value="TreeGrafter"/>
</dbReference>
<name>A0A3N6LZ80_9EURY</name>
<dbReference type="SMART" id="SM00346">
    <property type="entry name" value="HTH_ICLR"/>
    <property type="match status" value="1"/>
</dbReference>
<feature type="domain" description="HTH iclR-type" evidence="3">
    <location>
        <begin position="16"/>
        <end position="75"/>
    </location>
</feature>
<dbReference type="Gene3D" id="1.10.10.10">
    <property type="entry name" value="Winged helix-like DNA-binding domain superfamily/Winged helix DNA-binding domain"/>
    <property type="match status" value="1"/>
</dbReference>
<dbReference type="InterPro" id="IPR050707">
    <property type="entry name" value="HTH_MetabolicPath_Reg"/>
</dbReference>
<dbReference type="InterPro" id="IPR029016">
    <property type="entry name" value="GAF-like_dom_sf"/>
</dbReference>
<sequence length="263" mass="29053">MIHKRSDMGYKANRRVETSIKTFEIIERLKQGDPVGVSELASEMDMSKSIVHNHLSTLRELGYITKIEDKYALSLEFFTLGTDVRSKAPLYKFGRQVAEHSSSDLAAPIIIAQKFDNETIVIYRTNGTEIHIPDLELGATAKLGRTLPGVAILRTMDKGDIDDEAVSHDHDHPELTPTTESDEYVIGNVTTTDSVSAVASPVTVQDDVIGSICVLSPQASSSAIVDQIVPEITSIRSQLESQLKYNWSTNQSFATIKHSWYGD</sequence>
<dbReference type="GO" id="GO:0003677">
    <property type="term" value="F:DNA binding"/>
    <property type="evidence" value="ECO:0007669"/>
    <property type="project" value="InterPro"/>
</dbReference>
<evidence type="ECO:0000313" key="5">
    <source>
        <dbReference type="Proteomes" id="UP000273828"/>
    </source>
</evidence>
<accession>A0A3N6LZ80</accession>
<dbReference type="InterPro" id="IPR036388">
    <property type="entry name" value="WH-like_DNA-bd_sf"/>
</dbReference>
<evidence type="ECO:0000256" key="1">
    <source>
        <dbReference type="ARBA" id="ARBA00023015"/>
    </source>
</evidence>
<comment type="caution">
    <text evidence="4">The sequence shown here is derived from an EMBL/GenBank/DDBJ whole genome shotgun (WGS) entry which is preliminary data.</text>
</comment>
<dbReference type="PANTHER" id="PTHR30136">
    <property type="entry name" value="HELIX-TURN-HELIX TRANSCRIPTIONAL REGULATOR, ICLR FAMILY"/>
    <property type="match status" value="1"/>
</dbReference>
<evidence type="ECO:0000259" key="3">
    <source>
        <dbReference type="PROSITE" id="PS51077"/>
    </source>
</evidence>
<reference evidence="4 5" key="1">
    <citation type="submission" date="2018-10" db="EMBL/GenBank/DDBJ databases">
        <title>Natrarchaeobius chitinivorans gen. nov., sp. nov., and Natrarchaeobius haloalkaliphilus sp. nov., alkaliphilic, chitin-utilizing haloarchaea from hypersaline alkaline lakes.</title>
        <authorList>
            <person name="Sorokin D.Y."/>
            <person name="Elcheninov A.G."/>
            <person name="Kostrikina N.A."/>
            <person name="Bale N.J."/>
            <person name="Sinninghe Damste J.S."/>
            <person name="Khijniak T.V."/>
            <person name="Kublanov I.V."/>
            <person name="Toshchakov S.V."/>
        </authorList>
    </citation>
    <scope>NUCLEOTIDE SEQUENCE [LARGE SCALE GENOMIC DNA]</scope>
    <source>
        <strain evidence="4 5">AArcht-Sl</strain>
    </source>
</reference>
<dbReference type="EMBL" id="REFY01000005">
    <property type="protein sequence ID" value="RQG88043.1"/>
    <property type="molecule type" value="Genomic_DNA"/>
</dbReference>
<dbReference type="GO" id="GO:0003700">
    <property type="term" value="F:DNA-binding transcription factor activity"/>
    <property type="evidence" value="ECO:0007669"/>
    <property type="project" value="TreeGrafter"/>
</dbReference>
<evidence type="ECO:0000256" key="2">
    <source>
        <dbReference type="ARBA" id="ARBA00023163"/>
    </source>
</evidence>
<evidence type="ECO:0000313" key="4">
    <source>
        <dbReference type="EMBL" id="RQG88043.1"/>
    </source>
</evidence>
<dbReference type="CDD" id="cd00090">
    <property type="entry name" value="HTH_ARSR"/>
    <property type="match status" value="1"/>
</dbReference>
<gene>
    <name evidence="4" type="ORF">EA462_14425</name>
</gene>
<keyword evidence="5" id="KW-1185">Reference proteome</keyword>
<dbReference type="Gene3D" id="3.30.450.40">
    <property type="match status" value="1"/>
</dbReference>
<dbReference type="InterPro" id="IPR005471">
    <property type="entry name" value="Tscrpt_reg_IclR_N"/>
</dbReference>
<dbReference type="SUPFAM" id="SSF46785">
    <property type="entry name" value="Winged helix' DNA-binding domain"/>
    <property type="match status" value="1"/>
</dbReference>
<dbReference type="PROSITE" id="PS51077">
    <property type="entry name" value="HTH_ICLR"/>
    <property type="match status" value="1"/>
</dbReference>
<proteinExistence type="predicted"/>
<dbReference type="AlphaFoldDB" id="A0A3N6LZ80"/>
<dbReference type="Pfam" id="PF09339">
    <property type="entry name" value="HTH_IclR"/>
    <property type="match status" value="1"/>
</dbReference>